<keyword evidence="2" id="KW-0472">Membrane</keyword>
<keyword evidence="2" id="KW-0812">Transmembrane</keyword>
<evidence type="ECO:0000313" key="4">
    <source>
        <dbReference type="Proteomes" id="UP001596058"/>
    </source>
</evidence>
<feature type="region of interest" description="Disordered" evidence="1">
    <location>
        <begin position="595"/>
        <end position="620"/>
    </location>
</feature>
<protein>
    <recommendedName>
        <fullName evidence="5">SMODS and SLOG-associating 2TM effector domain-containing protein</fullName>
    </recommendedName>
</protein>
<dbReference type="EMBL" id="JBHSPA010000095">
    <property type="protein sequence ID" value="MFC5833635.1"/>
    <property type="molecule type" value="Genomic_DNA"/>
</dbReference>
<evidence type="ECO:0000313" key="3">
    <source>
        <dbReference type="EMBL" id="MFC5833635.1"/>
    </source>
</evidence>
<feature type="transmembrane region" description="Helical" evidence="2">
    <location>
        <begin position="218"/>
        <end position="238"/>
    </location>
</feature>
<proteinExistence type="predicted"/>
<gene>
    <name evidence="3" type="ORF">ACFPZ3_58170</name>
</gene>
<name>A0ABW1D9B7_9ACTN</name>
<evidence type="ECO:0000256" key="2">
    <source>
        <dbReference type="SAM" id="Phobius"/>
    </source>
</evidence>
<reference evidence="4" key="1">
    <citation type="journal article" date="2019" name="Int. J. Syst. Evol. Microbiol.">
        <title>The Global Catalogue of Microorganisms (GCM) 10K type strain sequencing project: providing services to taxonomists for standard genome sequencing and annotation.</title>
        <authorList>
            <consortium name="The Broad Institute Genomics Platform"/>
            <consortium name="The Broad Institute Genome Sequencing Center for Infectious Disease"/>
            <person name="Wu L."/>
            <person name="Ma J."/>
        </authorList>
    </citation>
    <scope>NUCLEOTIDE SEQUENCE [LARGE SCALE GENOMIC DNA]</scope>
    <source>
        <strain evidence="4">CCUG 53903</strain>
    </source>
</reference>
<dbReference type="RefSeq" id="WP_379523058.1">
    <property type="nucleotide sequence ID" value="NZ_JBHSPA010000095.1"/>
</dbReference>
<keyword evidence="4" id="KW-1185">Reference proteome</keyword>
<evidence type="ECO:0000256" key="1">
    <source>
        <dbReference type="SAM" id="MobiDB-lite"/>
    </source>
</evidence>
<feature type="transmembrane region" description="Helical" evidence="2">
    <location>
        <begin position="244"/>
        <end position="264"/>
    </location>
</feature>
<feature type="transmembrane region" description="Helical" evidence="2">
    <location>
        <begin position="378"/>
        <end position="401"/>
    </location>
</feature>
<accession>A0ABW1D9B7</accession>
<dbReference type="Proteomes" id="UP001596058">
    <property type="component" value="Unassembled WGS sequence"/>
</dbReference>
<organism evidence="3 4">
    <name type="scientific">Nonomuraea insulae</name>
    <dbReference type="NCBI Taxonomy" id="1616787"/>
    <lineage>
        <taxon>Bacteria</taxon>
        <taxon>Bacillati</taxon>
        <taxon>Actinomycetota</taxon>
        <taxon>Actinomycetes</taxon>
        <taxon>Streptosporangiales</taxon>
        <taxon>Streptosporangiaceae</taxon>
        <taxon>Nonomuraea</taxon>
    </lineage>
</organism>
<sequence>MNDSPSGPTNLATDSANVAVQAEAIHGPVNVYQVAAAPSPEKTFEAGLNSLRAGMAPEARKHIRDAVVLRNYVNGHSCFYLLLALLSGRTLQQVPPNEIDMLRCVRGAVKDDDEWADAIKLVDHLLTSRPQESGVVGLEQEFQKLTDEQRNDVLQHMEMFLDSSAEDALWARAFDAARSDRCAKDRLGRAWKFFQPDPIGARVRPADPLRIGFGTRTAATATTALALASVGFIGATAWQYNGTAALSALLVLAAACYASVRSGVEWRYKKQRRQARDREYLRRPATTTRGDGFASKIDRQFNHYFALYTPRGADKDDWLSETAGVRRALRDEVATIYRESTVNAKRVAWLTRYLVADVVRRWQAGTLWDYRKELRVPFVLKAICVLTSITAIAAGAFLIWSGAHVRLLLVSLAAVATLASVWSAARLWLRIAVEYRRHSADKAEKKSLLAGRQAAFDRWKNKLADRPDDLEMARWLECDRKALMEQAMTLYRLKRQDVLAHAFIEAPATPSYARARIENGPWRYSKYKILLFLLTKDGVRQLTQHLDFQKATTRSRARTNYRYDAFTSVQVAETDSGENVFELTLTNGDPIKVKVTDPPTDVTETEDKDPQGASQRTLNTAGLGNALHVLEGIAAEGKEWIAFERQREKLPRAEVSKAVNAIFTR</sequence>
<comment type="caution">
    <text evidence="3">The sequence shown here is derived from an EMBL/GenBank/DDBJ whole genome shotgun (WGS) entry which is preliminary data.</text>
</comment>
<evidence type="ECO:0008006" key="5">
    <source>
        <dbReference type="Google" id="ProtNLM"/>
    </source>
</evidence>
<keyword evidence="2" id="KW-1133">Transmembrane helix</keyword>
<feature type="transmembrane region" description="Helical" evidence="2">
    <location>
        <begin position="407"/>
        <end position="429"/>
    </location>
</feature>